<comment type="caution">
    <text evidence="2">The sequence shown here is derived from an EMBL/GenBank/DDBJ whole genome shotgun (WGS) entry which is preliminary data.</text>
</comment>
<organism evidence="2 3">
    <name type="scientific">Streptomyces caniscabiei</name>
    <dbReference type="NCBI Taxonomy" id="2746961"/>
    <lineage>
        <taxon>Bacteria</taxon>
        <taxon>Bacillati</taxon>
        <taxon>Actinomycetota</taxon>
        <taxon>Actinomycetes</taxon>
        <taxon>Kitasatosporales</taxon>
        <taxon>Streptomycetaceae</taxon>
        <taxon>Streptomyces</taxon>
    </lineage>
</organism>
<feature type="compositionally biased region" description="Low complexity" evidence="1">
    <location>
        <begin position="1"/>
        <end position="19"/>
    </location>
</feature>
<reference evidence="2 3" key="1">
    <citation type="journal article" date="2023" name="Microb. Genom.">
        <title>Mesoterricola silvestris gen. nov., sp. nov., Mesoterricola sediminis sp. nov., Geothrix oryzae sp. nov., Geothrix edaphica sp. nov., Geothrix rubra sp. nov., and Geothrix limicola sp. nov., six novel members of Acidobacteriota isolated from soils.</title>
        <authorList>
            <person name="Weisberg A.J."/>
            <person name="Pearce E."/>
            <person name="Kramer C.G."/>
            <person name="Chang J.H."/>
            <person name="Clarke C.R."/>
        </authorList>
    </citation>
    <scope>NUCLEOTIDE SEQUENCE [LARGE SCALE GENOMIC DNA]</scope>
    <source>
        <strain evidence="2 3">NE20-4-1</strain>
    </source>
</reference>
<evidence type="ECO:0000313" key="2">
    <source>
        <dbReference type="EMBL" id="MDX3042625.1"/>
    </source>
</evidence>
<keyword evidence="3" id="KW-1185">Reference proteome</keyword>
<dbReference type="EMBL" id="JARAWJ010000039">
    <property type="protein sequence ID" value="MDX3042625.1"/>
    <property type="molecule type" value="Genomic_DNA"/>
</dbReference>
<evidence type="ECO:0000313" key="3">
    <source>
        <dbReference type="Proteomes" id="UP001282474"/>
    </source>
</evidence>
<gene>
    <name evidence="2" type="ORF">PV383_36395</name>
</gene>
<proteinExistence type="predicted"/>
<name>A0ABU4MYM9_9ACTN</name>
<feature type="region of interest" description="Disordered" evidence="1">
    <location>
        <begin position="91"/>
        <end position="110"/>
    </location>
</feature>
<dbReference type="RefSeq" id="WP_193382927.1">
    <property type="nucleotide sequence ID" value="NZ_JABXWI010000031.1"/>
</dbReference>
<sequence length="131" mass="14587">MTVPKKQSTAAKKARAAQQAGGGKYTAVLAAQSGPAVCGQRLDPFLVLPETCARRPHPHDEPCSTDRDFDAVAWKRRVAAEWAAEEARRAALTPEERAEEDERAREWEYDEMRAAADDGFDPYAKYYGDED</sequence>
<accession>A0ABU4MYM9</accession>
<protein>
    <submittedName>
        <fullName evidence="2">Uncharacterized protein</fullName>
    </submittedName>
</protein>
<dbReference type="Proteomes" id="UP001282474">
    <property type="component" value="Unassembled WGS sequence"/>
</dbReference>
<evidence type="ECO:0000256" key="1">
    <source>
        <dbReference type="SAM" id="MobiDB-lite"/>
    </source>
</evidence>
<feature type="region of interest" description="Disordered" evidence="1">
    <location>
        <begin position="1"/>
        <end position="24"/>
    </location>
</feature>